<keyword evidence="2" id="KW-1185">Reference proteome</keyword>
<comment type="caution">
    <text evidence="1">The sequence shown here is derived from an EMBL/GenBank/DDBJ whole genome shotgun (WGS) entry which is preliminary data.</text>
</comment>
<accession>A0ABQ9ZJ86</accession>
<gene>
    <name evidence="1" type="ORF">OUZ56_024728</name>
</gene>
<proteinExistence type="predicted"/>
<sequence>MDVVGKPKSRNLSEQINLVWVANELYEPSSMLRNLLHWSTTFLKAKKFLCRRDYVLFVLKSSISLLLLPECAQRGRDICLRLFSAPWSHPN</sequence>
<reference evidence="1 2" key="1">
    <citation type="journal article" date="2023" name="Nucleic Acids Res.">
        <title>The hologenome of Daphnia magna reveals possible DNA methylation and microbiome-mediated evolution of the host genome.</title>
        <authorList>
            <person name="Chaturvedi A."/>
            <person name="Li X."/>
            <person name="Dhandapani V."/>
            <person name="Marshall H."/>
            <person name="Kissane S."/>
            <person name="Cuenca-Cambronero M."/>
            <person name="Asole G."/>
            <person name="Calvet F."/>
            <person name="Ruiz-Romero M."/>
            <person name="Marangio P."/>
            <person name="Guigo R."/>
            <person name="Rago D."/>
            <person name="Mirbahai L."/>
            <person name="Eastwood N."/>
            <person name="Colbourne J.K."/>
            <person name="Zhou J."/>
            <person name="Mallon E."/>
            <person name="Orsini L."/>
        </authorList>
    </citation>
    <scope>NUCLEOTIDE SEQUENCE [LARGE SCALE GENOMIC DNA]</scope>
    <source>
        <strain evidence="1">LRV0_1</strain>
    </source>
</reference>
<dbReference type="Proteomes" id="UP001234178">
    <property type="component" value="Unassembled WGS sequence"/>
</dbReference>
<evidence type="ECO:0000313" key="2">
    <source>
        <dbReference type="Proteomes" id="UP001234178"/>
    </source>
</evidence>
<evidence type="ECO:0000313" key="1">
    <source>
        <dbReference type="EMBL" id="KAK4012489.1"/>
    </source>
</evidence>
<organism evidence="1 2">
    <name type="scientific">Daphnia magna</name>
    <dbReference type="NCBI Taxonomy" id="35525"/>
    <lineage>
        <taxon>Eukaryota</taxon>
        <taxon>Metazoa</taxon>
        <taxon>Ecdysozoa</taxon>
        <taxon>Arthropoda</taxon>
        <taxon>Crustacea</taxon>
        <taxon>Branchiopoda</taxon>
        <taxon>Diplostraca</taxon>
        <taxon>Cladocera</taxon>
        <taxon>Anomopoda</taxon>
        <taxon>Daphniidae</taxon>
        <taxon>Daphnia</taxon>
    </lineage>
</organism>
<name>A0ABQ9ZJ86_9CRUS</name>
<dbReference type="EMBL" id="JAOYFB010000004">
    <property type="protein sequence ID" value="KAK4012489.1"/>
    <property type="molecule type" value="Genomic_DNA"/>
</dbReference>
<protein>
    <submittedName>
        <fullName evidence="1">Uncharacterized protein</fullName>
    </submittedName>
</protein>